<evidence type="ECO:0000313" key="4">
    <source>
        <dbReference type="Proteomes" id="UP001589575"/>
    </source>
</evidence>
<evidence type="ECO:0000256" key="1">
    <source>
        <dbReference type="SAM" id="MobiDB-lite"/>
    </source>
</evidence>
<dbReference type="Proteomes" id="UP001589575">
    <property type="component" value="Unassembled WGS sequence"/>
</dbReference>
<evidence type="ECO:0000313" key="3">
    <source>
        <dbReference type="EMBL" id="MFB9075109.1"/>
    </source>
</evidence>
<sequence length="82" mass="8861">MTSSSPGRRPASGLWKAGNGPRRPWRASAPSPRCSAADLRLTRQGTAPATHRRGCLTHITLGFRMVAVRAPAHHAPDRGERL</sequence>
<gene>
    <name evidence="2" type="ORF">ACFFX0_01140</name>
    <name evidence="3" type="ORF">ACFFX0_29595</name>
</gene>
<comment type="caution">
    <text evidence="2">The sequence shown here is derived from an EMBL/GenBank/DDBJ whole genome shotgun (WGS) entry which is preliminary data.</text>
</comment>
<accession>A0ABV5FT63</accession>
<feature type="region of interest" description="Disordered" evidence="1">
    <location>
        <begin position="1"/>
        <end position="32"/>
    </location>
</feature>
<protein>
    <submittedName>
        <fullName evidence="2">Uncharacterized protein</fullName>
    </submittedName>
</protein>
<evidence type="ECO:0000313" key="2">
    <source>
        <dbReference type="EMBL" id="MFB9069875.1"/>
    </source>
</evidence>
<proteinExistence type="predicted"/>
<organism evidence="2 4">
    <name type="scientific">Citricoccus parietis</name>
    <dbReference type="NCBI Taxonomy" id="592307"/>
    <lineage>
        <taxon>Bacteria</taxon>
        <taxon>Bacillati</taxon>
        <taxon>Actinomycetota</taxon>
        <taxon>Actinomycetes</taxon>
        <taxon>Micrococcales</taxon>
        <taxon>Micrococcaceae</taxon>
        <taxon>Citricoccus</taxon>
    </lineage>
</organism>
<name>A0ABV5FT63_9MICC</name>
<dbReference type="EMBL" id="JBHMFI010000014">
    <property type="protein sequence ID" value="MFB9075109.1"/>
    <property type="molecule type" value="Genomic_DNA"/>
</dbReference>
<keyword evidence="4" id="KW-1185">Reference proteome</keyword>
<dbReference type="EMBL" id="JBHMFI010000001">
    <property type="protein sequence ID" value="MFB9069875.1"/>
    <property type="molecule type" value="Genomic_DNA"/>
</dbReference>
<reference evidence="2 4" key="1">
    <citation type="submission" date="2024-09" db="EMBL/GenBank/DDBJ databases">
        <authorList>
            <person name="Sun Q."/>
            <person name="Mori K."/>
        </authorList>
    </citation>
    <scope>NUCLEOTIDE SEQUENCE [LARGE SCALE GENOMIC DNA]</scope>
    <source>
        <strain evidence="2 4">CCM 7609</strain>
    </source>
</reference>